<dbReference type="SMART" id="SM00479">
    <property type="entry name" value="EXOIII"/>
    <property type="match status" value="1"/>
</dbReference>
<dbReference type="GO" id="GO:0003676">
    <property type="term" value="F:nucleic acid binding"/>
    <property type="evidence" value="ECO:0007669"/>
    <property type="project" value="InterPro"/>
</dbReference>
<protein>
    <recommendedName>
        <fullName evidence="1">Exonuclease domain-containing protein</fullName>
    </recommendedName>
</protein>
<reference evidence="2" key="1">
    <citation type="journal article" date="2020" name="Nature">
        <title>Giant virus diversity and host interactions through global metagenomics.</title>
        <authorList>
            <person name="Schulz F."/>
            <person name="Roux S."/>
            <person name="Paez-Espino D."/>
            <person name="Jungbluth S."/>
            <person name="Walsh D.A."/>
            <person name="Denef V.J."/>
            <person name="McMahon K.D."/>
            <person name="Konstantinidis K.T."/>
            <person name="Eloe-Fadrosh E.A."/>
            <person name="Kyrpides N.C."/>
            <person name="Woyke T."/>
        </authorList>
    </citation>
    <scope>NUCLEOTIDE SEQUENCE</scope>
    <source>
        <strain evidence="2">GVMAG-S-1035124-57</strain>
    </source>
</reference>
<dbReference type="InterPro" id="IPR012337">
    <property type="entry name" value="RNaseH-like_sf"/>
</dbReference>
<evidence type="ECO:0000259" key="1">
    <source>
        <dbReference type="SMART" id="SM00479"/>
    </source>
</evidence>
<dbReference type="InterPro" id="IPR036397">
    <property type="entry name" value="RNaseH_sf"/>
</dbReference>
<dbReference type="InterPro" id="IPR013520">
    <property type="entry name" value="Ribonucl_H"/>
</dbReference>
<sequence>MKIMVFDTETTGLPPKNRQCMDPAQWPHIVQLSYLIYDTDADKIHDFKDVIISLGTHIPLPDESVAIHGITRTMSLQQGTDIRIALFDFKTALMQCGKCVAHNLEFDTNMLQMEARRNQLSLYFPSPFCTMKVSTDLCKLPSSNGLGYKWPKLLELHEHLFQRVPKNVHNSKIDTIVTLRCYHMLTHNEDLCRSSREFRALFRNHCTIECERDENETES</sequence>
<dbReference type="Gene3D" id="3.30.420.10">
    <property type="entry name" value="Ribonuclease H-like superfamily/Ribonuclease H"/>
    <property type="match status" value="1"/>
</dbReference>
<feature type="domain" description="Exonuclease" evidence="1">
    <location>
        <begin position="2"/>
        <end position="191"/>
    </location>
</feature>
<name>A0A6C0M1R2_9ZZZZ</name>
<dbReference type="SUPFAM" id="SSF53098">
    <property type="entry name" value="Ribonuclease H-like"/>
    <property type="match status" value="1"/>
</dbReference>
<proteinExistence type="predicted"/>
<organism evidence="2">
    <name type="scientific">viral metagenome</name>
    <dbReference type="NCBI Taxonomy" id="1070528"/>
    <lineage>
        <taxon>unclassified sequences</taxon>
        <taxon>metagenomes</taxon>
        <taxon>organismal metagenomes</taxon>
    </lineage>
</organism>
<accession>A0A6C0M1R2</accession>
<dbReference type="CDD" id="cd06127">
    <property type="entry name" value="DEDDh"/>
    <property type="match status" value="1"/>
</dbReference>
<evidence type="ECO:0000313" key="2">
    <source>
        <dbReference type="EMBL" id="QHU36278.1"/>
    </source>
</evidence>
<dbReference type="EMBL" id="MN740634">
    <property type="protein sequence ID" value="QHU36278.1"/>
    <property type="molecule type" value="Genomic_DNA"/>
</dbReference>
<dbReference type="Pfam" id="PF00929">
    <property type="entry name" value="RNase_T"/>
    <property type="match status" value="1"/>
</dbReference>
<dbReference type="AlphaFoldDB" id="A0A6C0M1R2"/>